<evidence type="ECO:0000256" key="8">
    <source>
        <dbReference type="ARBA" id="ARBA00022932"/>
    </source>
</evidence>
<protein>
    <recommendedName>
        <fullName evidence="3 10">Beta sliding clamp</fullName>
    </recommendedName>
</protein>
<evidence type="ECO:0000256" key="1">
    <source>
        <dbReference type="ARBA" id="ARBA00004496"/>
    </source>
</evidence>
<keyword evidence="7 10" id="KW-0235">DNA replication</keyword>
<evidence type="ECO:0000256" key="3">
    <source>
        <dbReference type="ARBA" id="ARBA00021035"/>
    </source>
</evidence>
<dbReference type="Proteomes" id="UP000294650">
    <property type="component" value="Unassembled WGS sequence"/>
</dbReference>
<comment type="similarity">
    <text evidence="2 10">Belongs to the beta sliding clamp family.</text>
</comment>
<dbReference type="EMBL" id="SMAN01000005">
    <property type="protein sequence ID" value="TCT24631.1"/>
    <property type="molecule type" value="Genomic_DNA"/>
</dbReference>
<evidence type="ECO:0000313" key="15">
    <source>
        <dbReference type="Proteomes" id="UP000294650"/>
    </source>
</evidence>
<evidence type="ECO:0000256" key="7">
    <source>
        <dbReference type="ARBA" id="ARBA00022705"/>
    </source>
</evidence>
<dbReference type="CDD" id="cd00140">
    <property type="entry name" value="beta_clamp"/>
    <property type="match status" value="1"/>
</dbReference>
<gene>
    <name evidence="14" type="ORF">EDD68_10585</name>
</gene>
<dbReference type="Gene3D" id="3.10.150.10">
    <property type="entry name" value="DNA Polymerase III, subunit A, domain 2"/>
    <property type="match status" value="1"/>
</dbReference>
<comment type="subunit">
    <text evidence="10">Forms a ring-shaped head-to-tail homodimer around DNA.</text>
</comment>
<dbReference type="SUPFAM" id="SSF55979">
    <property type="entry name" value="DNA clamp"/>
    <property type="match status" value="3"/>
</dbReference>
<dbReference type="AlphaFoldDB" id="A0A4R3N831"/>
<dbReference type="GO" id="GO:0008408">
    <property type="term" value="F:3'-5' exonuclease activity"/>
    <property type="evidence" value="ECO:0007669"/>
    <property type="project" value="InterPro"/>
</dbReference>
<dbReference type="GO" id="GO:0003887">
    <property type="term" value="F:DNA-directed DNA polymerase activity"/>
    <property type="evidence" value="ECO:0007669"/>
    <property type="project" value="UniProtKB-UniRule"/>
</dbReference>
<dbReference type="InterPro" id="IPR022634">
    <property type="entry name" value="DNA_polIII_beta_N"/>
</dbReference>
<dbReference type="InterPro" id="IPR022637">
    <property type="entry name" value="DNA_polIII_beta_cen"/>
</dbReference>
<proteinExistence type="inferred from homology"/>
<organism evidence="14 15">
    <name type="scientific">Melghiribacillus thermohalophilus</name>
    <dbReference type="NCBI Taxonomy" id="1324956"/>
    <lineage>
        <taxon>Bacteria</taxon>
        <taxon>Bacillati</taxon>
        <taxon>Bacillota</taxon>
        <taxon>Bacilli</taxon>
        <taxon>Bacillales</taxon>
        <taxon>Bacillaceae</taxon>
        <taxon>Melghiribacillus</taxon>
    </lineage>
</organism>
<evidence type="ECO:0000256" key="6">
    <source>
        <dbReference type="ARBA" id="ARBA00022695"/>
    </source>
</evidence>
<keyword evidence="9" id="KW-0238">DNA-binding</keyword>
<dbReference type="NCBIfam" id="TIGR00663">
    <property type="entry name" value="dnan"/>
    <property type="match status" value="1"/>
</dbReference>
<dbReference type="InterPro" id="IPR001001">
    <property type="entry name" value="DNA_polIII_beta"/>
</dbReference>
<evidence type="ECO:0000259" key="11">
    <source>
        <dbReference type="Pfam" id="PF00712"/>
    </source>
</evidence>
<dbReference type="Pfam" id="PF02768">
    <property type="entry name" value="DNA_pol3_beta_3"/>
    <property type="match status" value="1"/>
</dbReference>
<dbReference type="OrthoDB" id="8421503at2"/>
<dbReference type="InterPro" id="IPR046938">
    <property type="entry name" value="DNA_clamp_sf"/>
</dbReference>
<dbReference type="SMART" id="SM00480">
    <property type="entry name" value="POL3Bc"/>
    <property type="match status" value="1"/>
</dbReference>
<name>A0A4R3N831_9BACI</name>
<comment type="subcellular location">
    <subcellularLocation>
        <location evidence="1 10">Cytoplasm</location>
    </subcellularLocation>
</comment>
<dbReference type="Pfam" id="PF02767">
    <property type="entry name" value="DNA_pol3_beta_2"/>
    <property type="match status" value="1"/>
</dbReference>
<comment type="caution">
    <text evidence="14">The sequence shown here is derived from an EMBL/GenBank/DDBJ whole genome shotgun (WGS) entry which is preliminary data.</text>
</comment>
<keyword evidence="8 10" id="KW-0239">DNA-directed DNA polymerase</keyword>
<sequence length="381" mass="42808">MKFTIQRDQLMNGVQDVMKAISSRTTIPILSGMKMEATAEGIKLTGSDSDISIESFIPKEEDGIVYVEGIEPGSIVLHAKYVPDIVRKLPEQMVEIESDENFNVTVRSGNAEFHLNGQDAQEYPLLPKLHTENSFELPIDLLKDLIRQTAFAVSTSENRPILTGVNIKLEDGKIEFVATDSHRLASRKIPVNGEMKGFPYSNIVIPGKSLNELNKILEDSEDKIMISVTENQILFRTKHLYFLSRLLDGNYPETSRLIPEQSKTNVVIGTKELLNSIDRASLLAKEHRNNVVKLVTKESNQLEITSNSPEVGKVMEEVTADSIEGEELKISFSARYMMDALKAIESEKVSIQFTGAMRPFLIRPADEREEILQLILPVRTY</sequence>
<evidence type="ECO:0000259" key="13">
    <source>
        <dbReference type="Pfam" id="PF02768"/>
    </source>
</evidence>
<keyword evidence="4 10" id="KW-0963">Cytoplasm</keyword>
<evidence type="ECO:0000313" key="14">
    <source>
        <dbReference type="EMBL" id="TCT24631.1"/>
    </source>
</evidence>
<evidence type="ECO:0000256" key="5">
    <source>
        <dbReference type="ARBA" id="ARBA00022679"/>
    </source>
</evidence>
<evidence type="ECO:0000256" key="10">
    <source>
        <dbReference type="PIRNR" id="PIRNR000804"/>
    </source>
</evidence>
<dbReference type="InterPro" id="IPR022635">
    <property type="entry name" value="DNA_polIII_beta_C"/>
</dbReference>
<dbReference type="Gene3D" id="3.70.10.10">
    <property type="match status" value="1"/>
</dbReference>
<evidence type="ECO:0000259" key="12">
    <source>
        <dbReference type="Pfam" id="PF02767"/>
    </source>
</evidence>
<dbReference type="Pfam" id="PF00712">
    <property type="entry name" value="DNA_pol3_beta"/>
    <property type="match status" value="1"/>
</dbReference>
<keyword evidence="6 10" id="KW-0548">Nucleotidyltransferase</keyword>
<dbReference type="PIRSF" id="PIRSF000804">
    <property type="entry name" value="DNA_pol_III_b"/>
    <property type="match status" value="1"/>
</dbReference>
<feature type="domain" description="DNA polymerase III beta sliding clamp C-terminal" evidence="13">
    <location>
        <begin position="256"/>
        <end position="379"/>
    </location>
</feature>
<dbReference type="FunFam" id="3.10.150.10:FF:000007">
    <property type="entry name" value="Beta sliding clamp"/>
    <property type="match status" value="1"/>
</dbReference>
<dbReference type="RefSeq" id="WP_132371356.1">
    <property type="nucleotide sequence ID" value="NZ_SMAN01000005.1"/>
</dbReference>
<accession>A0A4R3N831</accession>
<keyword evidence="15" id="KW-1185">Reference proteome</keyword>
<dbReference type="GO" id="GO:0003677">
    <property type="term" value="F:DNA binding"/>
    <property type="evidence" value="ECO:0007669"/>
    <property type="project" value="UniProtKB-UniRule"/>
</dbReference>
<dbReference type="PANTHER" id="PTHR30478:SF0">
    <property type="entry name" value="BETA SLIDING CLAMP"/>
    <property type="match status" value="1"/>
</dbReference>
<dbReference type="GO" id="GO:0009360">
    <property type="term" value="C:DNA polymerase III complex"/>
    <property type="evidence" value="ECO:0007669"/>
    <property type="project" value="InterPro"/>
</dbReference>
<comment type="function">
    <text evidence="10">Confers DNA tethering and processivity to DNA polymerases and other proteins. Acts as a clamp, forming a ring around DNA (a reaction catalyzed by the clamp-loading complex) which diffuses in an ATP-independent manner freely and bidirectionally along dsDNA. Initially characterized for its ability to contact the catalytic subunit of DNA polymerase III (Pol III), a complex, multichain enzyme responsible for most of the replicative synthesis in bacteria; Pol III exhibits 3'-5' exonuclease proofreading activity. The beta chain is required for initiation of replication as well as for processivity of DNA replication.</text>
</comment>
<evidence type="ECO:0000256" key="2">
    <source>
        <dbReference type="ARBA" id="ARBA00010752"/>
    </source>
</evidence>
<reference evidence="14 15" key="1">
    <citation type="submission" date="2019-03" db="EMBL/GenBank/DDBJ databases">
        <title>Genomic Encyclopedia of Type Strains, Phase IV (KMG-IV): sequencing the most valuable type-strain genomes for metagenomic binning, comparative biology and taxonomic classification.</title>
        <authorList>
            <person name="Goeker M."/>
        </authorList>
    </citation>
    <scope>NUCLEOTIDE SEQUENCE [LARGE SCALE GENOMIC DNA]</scope>
    <source>
        <strain evidence="14 15">DSM 25894</strain>
    </source>
</reference>
<dbReference type="GO" id="GO:0006271">
    <property type="term" value="P:DNA strand elongation involved in DNA replication"/>
    <property type="evidence" value="ECO:0007669"/>
    <property type="project" value="TreeGrafter"/>
</dbReference>
<evidence type="ECO:0000256" key="9">
    <source>
        <dbReference type="ARBA" id="ARBA00023125"/>
    </source>
</evidence>
<dbReference type="GO" id="GO:0005737">
    <property type="term" value="C:cytoplasm"/>
    <property type="evidence" value="ECO:0007669"/>
    <property type="project" value="UniProtKB-SubCell"/>
</dbReference>
<keyword evidence="5 10" id="KW-0808">Transferase</keyword>
<evidence type="ECO:0000256" key="4">
    <source>
        <dbReference type="ARBA" id="ARBA00022490"/>
    </source>
</evidence>
<feature type="domain" description="DNA polymerase III beta sliding clamp central" evidence="12">
    <location>
        <begin position="137"/>
        <end position="253"/>
    </location>
</feature>
<dbReference type="PANTHER" id="PTHR30478">
    <property type="entry name" value="DNA POLYMERASE III SUBUNIT BETA"/>
    <property type="match status" value="1"/>
</dbReference>
<feature type="domain" description="DNA polymerase III beta sliding clamp N-terminal" evidence="11">
    <location>
        <begin position="1"/>
        <end position="127"/>
    </location>
</feature>